<reference evidence="1" key="1">
    <citation type="submission" date="2017-12" db="EMBL/GenBank/DDBJ databases">
        <title>FDA dAtabase for Regulatory Grade micrObial Sequences (FDA-ARGOS): Supporting development and validation of Infectious Disease Dx tests.</title>
        <authorList>
            <person name="Kerrigan L."/>
            <person name="Tallon L.J."/>
            <person name="Sadzewicz L."/>
            <person name="Sengamalay N."/>
            <person name="Ott S."/>
            <person name="Godinez A."/>
            <person name="Nagaraj S."/>
            <person name="Vavikolanu K."/>
            <person name="Vyas G."/>
            <person name="Nadendla S."/>
            <person name="Aluvathingal J."/>
            <person name="Sichtig H."/>
        </authorList>
    </citation>
    <scope>NUCLEOTIDE SEQUENCE [LARGE SCALE GENOMIC DNA]</scope>
    <source>
        <strain evidence="1">FDAARGOS_200</strain>
    </source>
</reference>
<gene>
    <name evidence="1" type="ORF">A6J39_011270</name>
</gene>
<comment type="caution">
    <text evidence="1">The sequence shown here is derived from an EMBL/GenBank/DDBJ whole genome shotgun (WGS) entry which is preliminary data.</text>
</comment>
<dbReference type="EMBL" id="NBTX02000004">
    <property type="protein sequence ID" value="PNL61739.1"/>
    <property type="molecule type" value="Genomic_DNA"/>
</dbReference>
<organism evidence="1 2">
    <name type="scientific">Legionella anisa</name>
    <dbReference type="NCBI Taxonomy" id="28082"/>
    <lineage>
        <taxon>Bacteria</taxon>
        <taxon>Pseudomonadati</taxon>
        <taxon>Pseudomonadota</taxon>
        <taxon>Gammaproteobacteria</taxon>
        <taxon>Legionellales</taxon>
        <taxon>Legionellaceae</taxon>
        <taxon>Legionella</taxon>
    </lineage>
</organism>
<evidence type="ECO:0008006" key="3">
    <source>
        <dbReference type="Google" id="ProtNLM"/>
    </source>
</evidence>
<evidence type="ECO:0000313" key="1">
    <source>
        <dbReference type="EMBL" id="PNL61739.1"/>
    </source>
</evidence>
<name>A0AAX0WTL6_9GAMM</name>
<dbReference type="Proteomes" id="UP000192511">
    <property type="component" value="Unassembled WGS sequence"/>
</dbReference>
<evidence type="ECO:0000313" key="2">
    <source>
        <dbReference type="Proteomes" id="UP000192511"/>
    </source>
</evidence>
<dbReference type="AlphaFoldDB" id="A0AAX0WTL6"/>
<sequence length="627" mass="72478">MSTNVNNKDNMTSDELHNRNCYAYFLQLKPVIHTQSQFLTKLLPEFAKLHTVIEQEYDENYPYGNLYSSCIAALEEFIDKNSTERIKVLDDLVLAIYHNDNKILEESSAWINGIDSEIRPRQSNTTKKIQNKIKDTKKNVNRYSPHDSGGIYRRLYSLFTNNFKPQYETNLPTVKNFSYKKSSDPSEYRFSTQAQRHNGKIRVSPLFRRWLQINAEQSDPNQPICHIYFNNLALDRGDYDFVGSKERDLTLELHKLEDDPSLKTLVITLPANEGLMESSDYEITHNRLSSRSVFNEFLDIAREKSGKEIISDFRISPKARKLLFGNSENEEEVLKKLLGNSFHAQGLAHKRFISSAEKQAVWVHFIKYELTDYILKTIKPKSFNFSCKDAIDRGALSSTYYNLIRSFNLEHPITKEEFERSLDAPAANVKGRGMNFHRKIIWNALNIYVNANYSQLITHEKKSWLIYWRDMNCPQIRTEELLKIRIKQTIQQLHALPKDKNDIKTTGLLLFDTVKGLHAQKVGGKRLLLEVVSRTSELLHTSSEESIEKYNRLANELKVNHPSLYVIGGIMEVLLGLILYLPSLGYSEKLIEHGTATTKTGFFSDDRTKLNIEMLHFASVSSPLEVK</sequence>
<keyword evidence="2" id="KW-1185">Reference proteome</keyword>
<proteinExistence type="predicted"/>
<accession>A0AAX0WTL6</accession>
<dbReference type="RefSeq" id="WP_019232266.1">
    <property type="nucleotide sequence ID" value="NZ_CAAAHR010000014.1"/>
</dbReference>
<protein>
    <recommendedName>
        <fullName evidence="3">Type IV secretion protein Dot</fullName>
    </recommendedName>
</protein>
<dbReference type="GeneID" id="98065931"/>